<dbReference type="RefSeq" id="WP_275418847.1">
    <property type="nucleotide sequence ID" value="NZ_CP106878.1"/>
</dbReference>
<keyword evidence="2" id="KW-0378">Hydrolase</keyword>
<keyword evidence="4" id="KW-1185">Reference proteome</keyword>
<dbReference type="PANTHER" id="PTHR11080">
    <property type="entry name" value="PYRAZINAMIDASE/NICOTINAMIDASE"/>
    <property type="match status" value="1"/>
</dbReference>
<dbReference type="Proteomes" id="UP001164718">
    <property type="component" value="Chromosome"/>
</dbReference>
<name>A0A9E8LXA1_9BACI</name>
<evidence type="ECO:0000313" key="3">
    <source>
        <dbReference type="EMBL" id="WAA11030.1"/>
    </source>
</evidence>
<comment type="similarity">
    <text evidence="1">Belongs to the isochorismatase family.</text>
</comment>
<dbReference type="Gene3D" id="3.40.50.850">
    <property type="entry name" value="Isochorismatase-like"/>
    <property type="match status" value="1"/>
</dbReference>
<dbReference type="AlphaFoldDB" id="A0A9E8LXA1"/>
<accession>A0A9E8LXA1</accession>
<dbReference type="EMBL" id="CP106878">
    <property type="protein sequence ID" value="WAA11030.1"/>
    <property type="molecule type" value="Genomic_DNA"/>
</dbReference>
<evidence type="ECO:0000313" key="4">
    <source>
        <dbReference type="Proteomes" id="UP001164718"/>
    </source>
</evidence>
<reference evidence="3" key="1">
    <citation type="submission" date="2022-09" db="EMBL/GenBank/DDBJ databases">
        <title>Complete Genomes of Fervidibacillus albus and Fervidibacillus halotolerans isolated from tidal flat sediments.</title>
        <authorList>
            <person name="Kwon K.K."/>
            <person name="Yang S.-H."/>
            <person name="Park M.J."/>
            <person name="Oh H.-M."/>
        </authorList>
    </citation>
    <scope>NUCLEOTIDE SEQUENCE</scope>
    <source>
        <strain evidence="3">MEBiC13591</strain>
    </source>
</reference>
<dbReference type="SUPFAM" id="SSF52499">
    <property type="entry name" value="Isochorismatase-like hydrolases"/>
    <property type="match status" value="1"/>
</dbReference>
<organism evidence="3 4">
    <name type="scientific">Fervidibacillus albus</name>
    <dbReference type="NCBI Taxonomy" id="2980026"/>
    <lineage>
        <taxon>Bacteria</taxon>
        <taxon>Bacillati</taxon>
        <taxon>Bacillota</taxon>
        <taxon>Bacilli</taxon>
        <taxon>Bacillales</taxon>
        <taxon>Bacillaceae</taxon>
        <taxon>Fervidibacillus</taxon>
    </lineage>
</organism>
<protein>
    <recommendedName>
        <fullName evidence="5">Nicotinamidase</fullName>
    </recommendedName>
</protein>
<gene>
    <name evidence="3" type="ORF">OE104_06915</name>
</gene>
<sequence length="301" mass="34326">MLQTKYEEIVRVDEIGKASSRDVNDLFQFAKKERLSPANTDEKRVLLLGIDIQNDFLEGGSLGVPGSKEDVKNLTKFIYRNMDRITQIAVSLDTHQPMQIFHSEWWRDENGNFPEPFTIILAEDVKKGKWIPQAFPEKSVDYVVQLERAGKKQLCIWPYHCIEGTYGVGLESQFANIVYFHSFVRKTSVKRIVKGNVPATEMYGIFRPEYSKEEMTNTKLLTEVAAFDQILIAGEAKSHCVLESVAQLVEFFEEKGISPSKITVLDDCMSPIPGYEQSTEEAYQRFQEAGVQIIPSKQLIL</sequence>
<evidence type="ECO:0008006" key="5">
    <source>
        <dbReference type="Google" id="ProtNLM"/>
    </source>
</evidence>
<evidence type="ECO:0000256" key="1">
    <source>
        <dbReference type="ARBA" id="ARBA00006336"/>
    </source>
</evidence>
<dbReference type="GO" id="GO:0016787">
    <property type="term" value="F:hydrolase activity"/>
    <property type="evidence" value="ECO:0007669"/>
    <property type="project" value="UniProtKB-KW"/>
</dbReference>
<dbReference type="KEGG" id="faf:OE104_06915"/>
<dbReference type="InterPro" id="IPR052347">
    <property type="entry name" value="Isochorismatase_Nicotinamidase"/>
</dbReference>
<dbReference type="InterPro" id="IPR036380">
    <property type="entry name" value="Isochorismatase-like_sf"/>
</dbReference>
<evidence type="ECO:0000256" key="2">
    <source>
        <dbReference type="ARBA" id="ARBA00022801"/>
    </source>
</evidence>
<dbReference type="PANTHER" id="PTHR11080:SF2">
    <property type="entry name" value="LD05707P"/>
    <property type="match status" value="1"/>
</dbReference>
<proteinExistence type="inferred from homology"/>